<evidence type="ECO:0008006" key="4">
    <source>
        <dbReference type="Google" id="ProtNLM"/>
    </source>
</evidence>
<dbReference type="EMBL" id="CAADFQ010000006">
    <property type="protein sequence ID" value="VFK28424.1"/>
    <property type="molecule type" value="Genomic_DNA"/>
</dbReference>
<dbReference type="InterPro" id="IPR058240">
    <property type="entry name" value="rSAM_sf"/>
</dbReference>
<organism evidence="1">
    <name type="scientific">Candidatus Kentrum sp. MB</name>
    <dbReference type="NCBI Taxonomy" id="2138164"/>
    <lineage>
        <taxon>Bacteria</taxon>
        <taxon>Pseudomonadati</taxon>
        <taxon>Pseudomonadota</taxon>
        <taxon>Gammaproteobacteria</taxon>
        <taxon>Candidatus Kentrum</taxon>
    </lineage>
</organism>
<sequence length="142" mass="16482">MPSSDNRINLNKNDNADPLRLLELCNTANIKVHFFCMFGYPGTGKDEAENTVEFLLHNRALIDTVDIFPWTYTKHTQIVGVERIERPDEDWALEYAHTSLRADSLNSEEITKLASYWEEVVWAEAPRLLHPSYRMISPWSVE</sequence>
<gene>
    <name evidence="1" type="ORF">BECKMB1821G_GA0114241_100453</name>
    <name evidence="3" type="ORF">BECKMB1821H_GA0114242_100269</name>
    <name evidence="2" type="ORF">BECKMB1821I_GA0114274_100651</name>
</gene>
<evidence type="ECO:0000313" key="1">
    <source>
        <dbReference type="EMBL" id="VFK23299.1"/>
    </source>
</evidence>
<proteinExistence type="predicted"/>
<dbReference type="EMBL" id="CAADGH010000002">
    <property type="protein sequence ID" value="VFK74248.1"/>
    <property type="molecule type" value="Genomic_DNA"/>
</dbReference>
<protein>
    <recommendedName>
        <fullName evidence="4">Radical SAM superfamily protein</fullName>
    </recommendedName>
</protein>
<dbReference type="EMBL" id="CAADFO010000004">
    <property type="protein sequence ID" value="VFK23299.1"/>
    <property type="molecule type" value="Genomic_DNA"/>
</dbReference>
<dbReference type="AlphaFoldDB" id="A0A450X1X7"/>
<reference evidence="1" key="1">
    <citation type="submission" date="2019-02" db="EMBL/GenBank/DDBJ databases">
        <authorList>
            <person name="Gruber-Vodicka R. H."/>
            <person name="Seah K. B. B."/>
        </authorList>
    </citation>
    <scope>NUCLEOTIDE SEQUENCE</scope>
    <source>
        <strain evidence="1">BECK_BZ197</strain>
        <strain evidence="3">BECK_BZ198</strain>
        <strain evidence="2">BECK_BZ199</strain>
    </source>
</reference>
<evidence type="ECO:0000313" key="2">
    <source>
        <dbReference type="EMBL" id="VFK28424.1"/>
    </source>
</evidence>
<evidence type="ECO:0000313" key="3">
    <source>
        <dbReference type="EMBL" id="VFK74248.1"/>
    </source>
</evidence>
<name>A0A450X1X7_9GAMM</name>
<dbReference type="SUPFAM" id="SSF102114">
    <property type="entry name" value="Radical SAM enzymes"/>
    <property type="match status" value="1"/>
</dbReference>
<accession>A0A450X1X7</accession>